<sequence>MALRRKPNTRKVGPQPSVRHGQGKRPRGIEKDQVQKLVRKSARLEQLQDRAASKDRSTDQRQPSPSSASNLPIKPPQKAQTFPQDRNQKRKRPQEAKDRLQNPVNLFQKRPRTSLLSSTVKNIPCQEATSNVGGIEISPIRYWIQTGHWPRKYSKQGSSMNSLLARKKSTSSLRRKGSESSAATPSDEKPREEKSAPYKHRRYEILLGTKGAGDIRHMLLMGWAGESIDNVKDKKVLSREISRSKKEIRMLEVVHKDLRPANMLWNDELRRVLIIDFHRSDIDGCPMKTQFRPLKTSLHQVGRSKRLCINSGWTGHISMTESDVQSSA</sequence>
<dbReference type="STRING" id="1447872.A0A1J9P625"/>
<feature type="region of interest" description="Disordered" evidence="1">
    <location>
        <begin position="1"/>
        <end position="113"/>
    </location>
</feature>
<feature type="compositionally biased region" description="Basic and acidic residues" evidence="1">
    <location>
        <begin position="42"/>
        <end position="59"/>
    </location>
</feature>
<dbReference type="EMBL" id="LGRN01000442">
    <property type="protein sequence ID" value="OJD12145.1"/>
    <property type="molecule type" value="Genomic_DNA"/>
</dbReference>
<reference evidence="2 3" key="1">
    <citation type="submission" date="2015-07" db="EMBL/GenBank/DDBJ databases">
        <title>Emmonsia species relationships and genome sequence.</title>
        <authorList>
            <consortium name="The Broad Institute Genomics Platform"/>
            <person name="Cuomo C.A."/>
            <person name="Munoz J.F."/>
            <person name="Imamovic A."/>
            <person name="Priest M.E."/>
            <person name="Young S."/>
            <person name="Clay O.K."/>
            <person name="McEwen J.G."/>
        </authorList>
    </citation>
    <scope>NUCLEOTIDE SEQUENCE [LARGE SCALE GENOMIC DNA]</scope>
    <source>
        <strain evidence="2 3">UAMH 9510</strain>
    </source>
</reference>
<feature type="compositionally biased region" description="Basic and acidic residues" evidence="1">
    <location>
        <begin position="186"/>
        <end position="196"/>
    </location>
</feature>
<dbReference type="Proteomes" id="UP000182235">
    <property type="component" value="Unassembled WGS sequence"/>
</dbReference>
<dbReference type="VEuPathDB" id="FungiDB:AJ78_07216"/>
<feature type="compositionally biased region" description="Polar residues" evidence="1">
    <location>
        <begin position="60"/>
        <end position="70"/>
    </location>
</feature>
<dbReference type="SUPFAM" id="SSF56112">
    <property type="entry name" value="Protein kinase-like (PK-like)"/>
    <property type="match status" value="1"/>
</dbReference>
<keyword evidence="3" id="KW-1185">Reference proteome</keyword>
<feature type="compositionally biased region" description="Basic residues" evidence="1">
    <location>
        <begin position="165"/>
        <end position="175"/>
    </location>
</feature>
<protein>
    <recommendedName>
        <fullName evidence="4">Protein kinase domain-containing protein</fullName>
    </recommendedName>
</protein>
<gene>
    <name evidence="2" type="ORF">AJ78_07216</name>
</gene>
<dbReference type="InterPro" id="IPR011009">
    <property type="entry name" value="Kinase-like_dom_sf"/>
</dbReference>
<organism evidence="2 3">
    <name type="scientific">Emergomyces pasteurianus Ep9510</name>
    <dbReference type="NCBI Taxonomy" id="1447872"/>
    <lineage>
        <taxon>Eukaryota</taxon>
        <taxon>Fungi</taxon>
        <taxon>Dikarya</taxon>
        <taxon>Ascomycota</taxon>
        <taxon>Pezizomycotina</taxon>
        <taxon>Eurotiomycetes</taxon>
        <taxon>Eurotiomycetidae</taxon>
        <taxon>Onygenales</taxon>
        <taxon>Ajellomycetaceae</taxon>
        <taxon>Emergomyces</taxon>
    </lineage>
</organism>
<evidence type="ECO:0000256" key="1">
    <source>
        <dbReference type="SAM" id="MobiDB-lite"/>
    </source>
</evidence>
<evidence type="ECO:0000313" key="3">
    <source>
        <dbReference type="Proteomes" id="UP000182235"/>
    </source>
</evidence>
<comment type="caution">
    <text evidence="2">The sequence shown here is derived from an EMBL/GenBank/DDBJ whole genome shotgun (WGS) entry which is preliminary data.</text>
</comment>
<accession>A0A1J9P625</accession>
<dbReference type="AlphaFoldDB" id="A0A1J9P625"/>
<feature type="region of interest" description="Disordered" evidence="1">
    <location>
        <begin position="154"/>
        <end position="197"/>
    </location>
</feature>
<dbReference type="OrthoDB" id="2156052at2759"/>
<evidence type="ECO:0000313" key="2">
    <source>
        <dbReference type="EMBL" id="OJD12145.1"/>
    </source>
</evidence>
<proteinExistence type="predicted"/>
<evidence type="ECO:0008006" key="4">
    <source>
        <dbReference type="Google" id="ProtNLM"/>
    </source>
</evidence>
<name>A0A1J9P625_9EURO</name>